<dbReference type="AlphaFoldDB" id="A0A2Z6RMG8"/>
<dbReference type="PANTHER" id="PTHR45990:SF1">
    <property type="entry name" value="DNA REPAIR PROTEIN REV1"/>
    <property type="match status" value="1"/>
</dbReference>
<evidence type="ECO:0000259" key="2">
    <source>
        <dbReference type="PROSITE" id="PS50172"/>
    </source>
</evidence>
<sequence>MDLLTEHLLDSNEPNDRHVVNEQKERKGTPSRNETTVTPYLLEEWKESMMFWKNHDTCRRMFNVSKGAFDSLDIYELWVREVLGSLDETFLKKIFNKLLHDGELVNDHVRMYLQFHGYNVEGREIIDVGTQSITPYWMHIAFLQVMHLVYLDDDIMLSEMIEELTRPRLEHKNAKKITIMLNMFYGYVSERSFLMTEFTMDDWRNNFDRFVNDVENSTQSLPRDVIIEECSIENKDHLTDGVVDQVNPVFTVDDTGHSGDDPDVQPCSSRFVSDYLSLSNDEANEGRADKSINCTLNNNGATYKPDENELVSTNDLIISSHKQIDTPSLGDAHPSWDCLVFQSSPGKPGRKTKVRLTAKEKAKFNTLVFSSFLGVEHENVSIISSTSKSSYGELVLGIKNRIFYGLTIFFKDRALHIRENLRTLVTQNGGEVCDKLKKNTTHVITCKPVPWYKVDELRRSTNCRVVKPEWILESLRVGRRVSENTFNMAGIQQSQPTILKFINGDTNDQLGSDGLPDTRKREREGNDISTENKRHRVNSYVGSEIQSSVQDVECAI</sequence>
<comment type="caution">
    <text evidence="3">The sequence shown here is derived from an EMBL/GenBank/DDBJ whole genome shotgun (WGS) entry which is preliminary data.</text>
</comment>
<feature type="region of interest" description="Disordered" evidence="1">
    <location>
        <begin position="9"/>
        <end position="35"/>
    </location>
</feature>
<keyword evidence="4" id="KW-1185">Reference proteome</keyword>
<dbReference type="STRING" id="94130.A0A2Z6RMG8"/>
<dbReference type="GO" id="GO:0017125">
    <property type="term" value="F:deoxycytidyl transferase activity"/>
    <property type="evidence" value="ECO:0007669"/>
    <property type="project" value="TreeGrafter"/>
</dbReference>
<dbReference type="InterPro" id="IPR036420">
    <property type="entry name" value="BRCT_dom_sf"/>
</dbReference>
<dbReference type="PROSITE" id="PS50172">
    <property type="entry name" value="BRCT"/>
    <property type="match status" value="1"/>
</dbReference>
<dbReference type="PANTHER" id="PTHR45990">
    <property type="entry name" value="DNA REPAIR PROTEIN REV1"/>
    <property type="match status" value="1"/>
</dbReference>
<evidence type="ECO:0000256" key="1">
    <source>
        <dbReference type="SAM" id="MobiDB-lite"/>
    </source>
</evidence>
<dbReference type="GO" id="GO:0042276">
    <property type="term" value="P:error-prone translesion synthesis"/>
    <property type="evidence" value="ECO:0007669"/>
    <property type="project" value="TreeGrafter"/>
</dbReference>
<evidence type="ECO:0000313" key="3">
    <source>
        <dbReference type="EMBL" id="GBC04168.1"/>
    </source>
</evidence>
<dbReference type="EMBL" id="BEXD01003932">
    <property type="protein sequence ID" value="GBC04168.1"/>
    <property type="molecule type" value="Genomic_DNA"/>
</dbReference>
<dbReference type="GO" id="GO:0003887">
    <property type="term" value="F:DNA-directed DNA polymerase activity"/>
    <property type="evidence" value="ECO:0007669"/>
    <property type="project" value="TreeGrafter"/>
</dbReference>
<feature type="domain" description="BRCT" evidence="2">
    <location>
        <begin position="398"/>
        <end position="488"/>
    </location>
</feature>
<dbReference type="GO" id="GO:0070987">
    <property type="term" value="P:error-free translesion synthesis"/>
    <property type="evidence" value="ECO:0007669"/>
    <property type="project" value="TreeGrafter"/>
</dbReference>
<protein>
    <recommendedName>
        <fullName evidence="2">BRCT domain-containing protein</fullName>
    </recommendedName>
</protein>
<dbReference type="InterPro" id="IPR001357">
    <property type="entry name" value="BRCT_dom"/>
</dbReference>
<proteinExistence type="predicted"/>
<feature type="compositionally biased region" description="Basic and acidic residues" evidence="1">
    <location>
        <begin position="516"/>
        <end position="531"/>
    </location>
</feature>
<reference evidence="3 4" key="1">
    <citation type="submission" date="2017-11" db="EMBL/GenBank/DDBJ databases">
        <title>The genome of Rhizophagus clarus HR1 reveals common genetic basis of auxotrophy among arbuscular mycorrhizal fungi.</title>
        <authorList>
            <person name="Kobayashi Y."/>
        </authorList>
    </citation>
    <scope>NUCLEOTIDE SEQUENCE [LARGE SCALE GENOMIC DNA]</scope>
    <source>
        <strain evidence="3 4">HR1</strain>
    </source>
</reference>
<dbReference type="Pfam" id="PF16589">
    <property type="entry name" value="BRCT_2"/>
    <property type="match status" value="1"/>
</dbReference>
<gene>
    <name evidence="3" type="ORF">RclHR1_05550005</name>
</gene>
<accession>A0A2Z6RMG8</accession>
<dbReference type="Proteomes" id="UP000247702">
    <property type="component" value="Unassembled WGS sequence"/>
</dbReference>
<dbReference type="GO" id="GO:0005634">
    <property type="term" value="C:nucleus"/>
    <property type="evidence" value="ECO:0007669"/>
    <property type="project" value="TreeGrafter"/>
</dbReference>
<dbReference type="Gene3D" id="3.40.50.10190">
    <property type="entry name" value="BRCT domain"/>
    <property type="match status" value="1"/>
</dbReference>
<feature type="compositionally biased region" description="Basic and acidic residues" evidence="1">
    <location>
        <begin position="9"/>
        <end position="28"/>
    </location>
</feature>
<evidence type="ECO:0000313" key="4">
    <source>
        <dbReference type="Proteomes" id="UP000247702"/>
    </source>
</evidence>
<dbReference type="SUPFAM" id="SSF52113">
    <property type="entry name" value="BRCT domain"/>
    <property type="match status" value="1"/>
</dbReference>
<organism evidence="3 4">
    <name type="scientific">Rhizophagus clarus</name>
    <dbReference type="NCBI Taxonomy" id="94130"/>
    <lineage>
        <taxon>Eukaryota</taxon>
        <taxon>Fungi</taxon>
        <taxon>Fungi incertae sedis</taxon>
        <taxon>Mucoromycota</taxon>
        <taxon>Glomeromycotina</taxon>
        <taxon>Glomeromycetes</taxon>
        <taxon>Glomerales</taxon>
        <taxon>Glomeraceae</taxon>
        <taxon>Rhizophagus</taxon>
    </lineage>
</organism>
<dbReference type="SMART" id="SM00292">
    <property type="entry name" value="BRCT"/>
    <property type="match status" value="1"/>
</dbReference>
<feature type="region of interest" description="Disordered" evidence="1">
    <location>
        <begin position="509"/>
        <end position="531"/>
    </location>
</feature>
<name>A0A2Z6RMG8_9GLOM</name>